<dbReference type="EMBL" id="CP038908">
    <property type="protein sequence ID" value="QGO07013.1"/>
    <property type="molecule type" value="Genomic_DNA"/>
</dbReference>
<dbReference type="STRING" id="1238.AWJ11_02980"/>
<dbReference type="EMBL" id="CP012508">
    <property type="protein sequence ID" value="ALB21778.1"/>
    <property type="molecule type" value="Genomic_DNA"/>
</dbReference>
<dbReference type="Proteomes" id="UP000029558">
    <property type="component" value="Chromosome"/>
</dbReference>
<gene>
    <name evidence="2" type="primary">yrdC</name>
    <name evidence="3" type="synonym">rimN_1</name>
    <name evidence="2" type="ORF">KU39_594</name>
    <name evidence="3" type="ORF">Psal009_02950</name>
</gene>
<reference evidence="3 5" key="3">
    <citation type="submission" date="2019-04" db="EMBL/GenBank/DDBJ databases">
        <title>Complete genome sequencing of Piscirickettsia salmonis strain Psal-009.</title>
        <authorList>
            <person name="Schober I."/>
            <person name="Bunk B."/>
            <person name="Sproer C."/>
            <person name="Carril G.P."/>
            <person name="Riedel T."/>
            <person name="Flores-Herrera P.A."/>
            <person name="Nourdin-Galindo G."/>
            <person name="Marshall S.H."/>
            <person name="Overmann J."/>
        </authorList>
    </citation>
    <scope>NUCLEOTIDE SEQUENCE [LARGE SCALE GENOMIC DNA]</scope>
    <source>
        <strain evidence="3 5">Psal-009</strain>
    </source>
</reference>
<dbReference type="InterPro" id="IPR017945">
    <property type="entry name" value="DHBP_synth_RibB-like_a/b_dom"/>
</dbReference>
<dbReference type="SUPFAM" id="SSF55821">
    <property type="entry name" value="YrdC/RibB"/>
    <property type="match status" value="1"/>
</dbReference>
<dbReference type="OrthoDB" id="9781656at2"/>
<proteinExistence type="predicted"/>
<dbReference type="GeneID" id="66739923"/>
<dbReference type="InterPro" id="IPR006070">
    <property type="entry name" value="Sua5-like_dom"/>
</dbReference>
<dbReference type="GO" id="GO:0003725">
    <property type="term" value="F:double-stranded RNA binding"/>
    <property type="evidence" value="ECO:0007669"/>
    <property type="project" value="InterPro"/>
</dbReference>
<evidence type="ECO:0000313" key="2">
    <source>
        <dbReference type="EMBL" id="ALB21778.1"/>
    </source>
</evidence>
<dbReference type="AlphaFoldDB" id="A0A095BJC9"/>
<keyword evidence="5" id="KW-1185">Reference proteome</keyword>
<evidence type="ECO:0000313" key="3">
    <source>
        <dbReference type="EMBL" id="QGO07013.1"/>
    </source>
</evidence>
<organism evidence="2 4">
    <name type="scientific">Piscirickettsia salmonis</name>
    <dbReference type="NCBI Taxonomy" id="1238"/>
    <lineage>
        <taxon>Bacteria</taxon>
        <taxon>Pseudomonadati</taxon>
        <taxon>Pseudomonadota</taxon>
        <taxon>Gammaproteobacteria</taxon>
        <taxon>Thiotrichales</taxon>
        <taxon>Piscirickettsiaceae</taxon>
        <taxon>Piscirickettsia</taxon>
    </lineage>
</organism>
<dbReference type="RefSeq" id="WP_016210074.1">
    <property type="nucleotide sequence ID" value="NZ_CP012413.1"/>
</dbReference>
<reference evidence="2" key="2">
    <citation type="submission" date="2015-08" db="EMBL/GenBank/DDBJ databases">
        <title>Complete genome sequence of Piscirickettsia salmonis strain PM32597B1.</title>
        <authorList>
            <person name="Bohle H."/>
            <person name="Henriquez P."/>
            <person name="Navas E."/>
            <person name="Grothusen H."/>
            <person name="Bustamante F."/>
            <person name="Bustos P."/>
            <person name="Bustos P."/>
            <person name="Mancilla M."/>
        </authorList>
    </citation>
    <scope>NUCLEOTIDE SEQUENCE</scope>
    <source>
        <strain evidence="2">PM32597B1</strain>
    </source>
</reference>
<feature type="domain" description="YrdC-like" evidence="1">
    <location>
        <begin position="14"/>
        <end position="200"/>
    </location>
</feature>
<dbReference type="InterPro" id="IPR052532">
    <property type="entry name" value="SUA5_domain"/>
</dbReference>
<reference evidence="2 4" key="1">
    <citation type="journal article" date="2014" name="Genome Announc.">
        <title>Comparative Genome Analysis of Two Isolates of the Fish Pathogen Piscirickettsia salmonis from Different Hosts Reveals Major Differences in Virulence-Associated Secretion Systems.</title>
        <authorList>
            <person name="Bohle H."/>
            <person name="Henriquez P."/>
            <person name="Grothusen H."/>
            <person name="Navas E."/>
            <person name="Sandoval A."/>
            <person name="Bustamante F."/>
            <person name="Bustos P."/>
            <person name="Mancilla M."/>
        </authorList>
    </citation>
    <scope>NUCLEOTIDE SEQUENCE [LARGE SCALE GENOMIC DNA]</scope>
    <source>
        <strain evidence="4">B1-32597</strain>
        <strain evidence="2">PM32597B1</strain>
    </source>
</reference>
<evidence type="ECO:0000259" key="1">
    <source>
        <dbReference type="PROSITE" id="PS51163"/>
    </source>
</evidence>
<name>A0A095BJC9_PISSA</name>
<dbReference type="Pfam" id="PF01300">
    <property type="entry name" value="Sua5_yciO_yrdC"/>
    <property type="match status" value="1"/>
</dbReference>
<accession>A0A095BJC9</accession>
<dbReference type="Gene3D" id="3.90.870.10">
    <property type="entry name" value="DHBP synthase"/>
    <property type="match status" value="1"/>
</dbReference>
<dbReference type="Proteomes" id="UP000422232">
    <property type="component" value="Chromosome"/>
</dbReference>
<evidence type="ECO:0000313" key="4">
    <source>
        <dbReference type="Proteomes" id="UP000029558"/>
    </source>
</evidence>
<dbReference type="PROSITE" id="PS51163">
    <property type="entry name" value="YRDC"/>
    <property type="match status" value="1"/>
</dbReference>
<dbReference type="PANTHER" id="PTHR42828">
    <property type="entry name" value="DHBP SYNTHASE RIBB-LIKE ALPHA/BETA DOMAIN-CONTAINING PROTEIN"/>
    <property type="match status" value="1"/>
</dbReference>
<evidence type="ECO:0000313" key="5">
    <source>
        <dbReference type="Proteomes" id="UP000422232"/>
    </source>
</evidence>
<sequence>MAHMIAIHTQTPQKRLIEQVVNFIRRGAVIVYPTDAGYALGCHIDNKAGVERIRRIRRLDEKHHFTLLCRDLSEVGQYARVDNVAYRMLRRSTPGAYTFIFKATKEVPKRLQHEKKKTIGLRFPDHPIVAAILDSLGEPLINSSLILPDDEVPLADPFNIEMDLGKIVDVIIDGGIHYAEPTTVIDWTESAPVILRQGKGDPEIFMVH</sequence>
<dbReference type="NCBIfam" id="TIGR00057">
    <property type="entry name" value="L-threonylcarbamoyladenylate synthase"/>
    <property type="match status" value="1"/>
</dbReference>
<dbReference type="PANTHER" id="PTHR42828:SF3">
    <property type="entry name" value="THREONYLCARBAMOYL-AMP SYNTHASE"/>
    <property type="match status" value="1"/>
</dbReference>
<protein>
    <submittedName>
        <fullName evidence="3">T(6)A37 threonylcarbamoyladenosine biosynthesis protein RimN</fullName>
    </submittedName>
    <submittedName>
        <fullName evidence="2">tRNA threonylcarbamoyl adenosine modification protein, YrdC</fullName>
    </submittedName>
</protein>